<evidence type="ECO:0000256" key="1">
    <source>
        <dbReference type="SAM" id="Phobius"/>
    </source>
</evidence>
<feature type="transmembrane region" description="Helical" evidence="1">
    <location>
        <begin position="40"/>
        <end position="60"/>
    </location>
</feature>
<keyword evidence="1" id="KW-0472">Membrane</keyword>
<feature type="transmembrane region" description="Helical" evidence="1">
    <location>
        <begin position="92"/>
        <end position="111"/>
    </location>
</feature>
<evidence type="ECO:0000313" key="2">
    <source>
        <dbReference type="EMBL" id="SDQ22378.1"/>
    </source>
</evidence>
<protein>
    <submittedName>
        <fullName evidence="2">Uncharacterized protein</fullName>
    </submittedName>
</protein>
<keyword evidence="1" id="KW-1133">Transmembrane helix</keyword>
<feature type="transmembrane region" description="Helical" evidence="1">
    <location>
        <begin position="67"/>
        <end position="86"/>
    </location>
</feature>
<organism evidence="2 3">
    <name type="scientific">Halopelagius longus</name>
    <dbReference type="NCBI Taxonomy" id="1236180"/>
    <lineage>
        <taxon>Archaea</taxon>
        <taxon>Methanobacteriati</taxon>
        <taxon>Methanobacteriota</taxon>
        <taxon>Stenosarchaea group</taxon>
        <taxon>Halobacteria</taxon>
        <taxon>Halobacteriales</taxon>
        <taxon>Haloferacaceae</taxon>
    </lineage>
</organism>
<dbReference type="Proteomes" id="UP000199289">
    <property type="component" value="Unassembled WGS sequence"/>
</dbReference>
<name>A0A1H0Z4Q6_9EURY</name>
<feature type="transmembrane region" description="Helical" evidence="1">
    <location>
        <begin position="16"/>
        <end position="34"/>
    </location>
</feature>
<proteinExistence type="predicted"/>
<dbReference type="EMBL" id="FNKQ01000001">
    <property type="protein sequence ID" value="SDQ22378.1"/>
    <property type="molecule type" value="Genomic_DNA"/>
</dbReference>
<keyword evidence="1" id="KW-0812">Transmembrane</keyword>
<accession>A0A1H0Z4Q6</accession>
<dbReference type="AlphaFoldDB" id="A0A1H0Z4Q6"/>
<gene>
    <name evidence="2" type="ORF">SAMN05216278_1012</name>
</gene>
<reference evidence="3" key="1">
    <citation type="submission" date="2016-10" db="EMBL/GenBank/DDBJ databases">
        <authorList>
            <person name="Varghese N."/>
            <person name="Submissions S."/>
        </authorList>
    </citation>
    <scope>NUCLEOTIDE SEQUENCE [LARGE SCALE GENOMIC DNA]</scope>
    <source>
        <strain evidence="3">CGMCC 1.12397</strain>
    </source>
</reference>
<sequence>MRGSVRVVEFKRPDGGDVIGVLTILFIYAYHALVRGNPPTALETAFAVSILVLFTIGAFVEGFVRSWAYLFVGGGVIAAFSVVRYLRVDDAWAAVWVAVGLLAAGYGAFVARRDSDRETRG</sequence>
<evidence type="ECO:0000313" key="3">
    <source>
        <dbReference type="Proteomes" id="UP000199289"/>
    </source>
</evidence>